<protein>
    <submittedName>
        <fullName evidence="2">Uncharacterized protein</fullName>
    </submittedName>
</protein>
<accession>A0A853EP64</accession>
<gene>
    <name evidence="2" type="ORF">HZZ05_11565</name>
</gene>
<evidence type="ECO:0000313" key="3">
    <source>
        <dbReference type="Proteomes" id="UP000572528"/>
    </source>
</evidence>
<sequence>MRECLAPAGARTAEPPGAPDAGRGAAIRPVWPVLGVMAAIVMARRDTVDR</sequence>
<evidence type="ECO:0000256" key="1">
    <source>
        <dbReference type="SAM" id="MobiDB-lite"/>
    </source>
</evidence>
<reference evidence="2 3" key="1">
    <citation type="submission" date="2020-07" db="EMBL/GenBank/DDBJ databases">
        <title>MOT database genomes.</title>
        <authorList>
            <person name="Joseph S."/>
            <person name="Aduse-Opoku J."/>
            <person name="Hashim A."/>
            <person name="Wade W."/>
            <person name="Curtis M."/>
        </authorList>
    </citation>
    <scope>NUCLEOTIDE SEQUENCE [LARGE SCALE GENOMIC DNA]</scope>
    <source>
        <strain evidence="2 3">WMus004</strain>
    </source>
</reference>
<feature type="region of interest" description="Disordered" evidence="1">
    <location>
        <begin position="1"/>
        <end position="24"/>
    </location>
</feature>
<dbReference type="EMBL" id="JACBXV010000216">
    <property type="protein sequence ID" value="NYS70132.1"/>
    <property type="molecule type" value="Genomic_DNA"/>
</dbReference>
<proteinExistence type="predicted"/>
<dbReference type="Proteomes" id="UP000572528">
    <property type="component" value="Unassembled WGS sequence"/>
</dbReference>
<dbReference type="AlphaFoldDB" id="A0A853EP64"/>
<dbReference type="RefSeq" id="WP_179901371.1">
    <property type="nucleotide sequence ID" value="NZ_JACBXV010000216.1"/>
</dbReference>
<comment type="caution">
    <text evidence="2">The sequence shown here is derived from an EMBL/GenBank/DDBJ whole genome shotgun (WGS) entry which is preliminary data.</text>
</comment>
<feature type="compositionally biased region" description="Low complexity" evidence="1">
    <location>
        <begin position="13"/>
        <end position="24"/>
    </location>
</feature>
<organism evidence="2 3">
    <name type="scientific">Actinomyces bowdenii</name>
    <dbReference type="NCBI Taxonomy" id="131109"/>
    <lineage>
        <taxon>Bacteria</taxon>
        <taxon>Bacillati</taxon>
        <taxon>Actinomycetota</taxon>
        <taxon>Actinomycetes</taxon>
        <taxon>Actinomycetales</taxon>
        <taxon>Actinomycetaceae</taxon>
        <taxon>Actinomyces</taxon>
    </lineage>
</organism>
<evidence type="ECO:0000313" key="2">
    <source>
        <dbReference type="EMBL" id="NYS70132.1"/>
    </source>
</evidence>
<name>A0A853EP64_9ACTO</name>